<evidence type="ECO:0000313" key="2">
    <source>
        <dbReference type="EMBL" id="MBF5059993.1"/>
    </source>
</evidence>
<accession>A0ABS0B0S1</accession>
<dbReference type="SUPFAM" id="SSF52540">
    <property type="entry name" value="P-loop containing nucleoside triphosphate hydrolases"/>
    <property type="match status" value="1"/>
</dbReference>
<keyword evidence="3" id="KW-1185">Reference proteome</keyword>
<dbReference type="Gene3D" id="3.40.50.300">
    <property type="entry name" value="P-loop containing nucleotide triphosphate hydrolases"/>
    <property type="match status" value="1"/>
</dbReference>
<reference evidence="2 3" key="1">
    <citation type="submission" date="2020-01" db="EMBL/GenBank/DDBJ databases">
        <title>Draft genome sequence of Cand. Neptunochlamydia vexilliferae K9.</title>
        <authorList>
            <person name="Schulz F."/>
            <person name="Koestlbacher S."/>
            <person name="Wascher F."/>
            <person name="Pizzetti I."/>
            <person name="Horn M."/>
        </authorList>
    </citation>
    <scope>NUCLEOTIDE SEQUENCE [LARGE SCALE GENOMIC DNA]</scope>
    <source>
        <strain evidence="2 3">K9</strain>
    </source>
</reference>
<name>A0ABS0B0S1_9BACT</name>
<dbReference type="PANTHER" id="PTHR34704">
    <property type="entry name" value="ATPASE"/>
    <property type="match status" value="1"/>
</dbReference>
<dbReference type="Proteomes" id="UP001194714">
    <property type="component" value="Unassembled WGS sequence"/>
</dbReference>
<dbReference type="RefSeq" id="WP_194848316.1">
    <property type="nucleotide sequence ID" value="NZ_JAAEJV010000060.1"/>
</dbReference>
<sequence length="479" mass="55010">MDPKIRFIGRQKELTRLQDTKENQIADLVVITGRRRIGKTRLAEEFGKSFERVLLFTGLPPTKGITAQMQRDHFAQQLVKQTHLPPPSAKDWNDLFWHAAHQCAEGEVLLIIDEISWIGVKDPTFLGKLKTAWDQDFKKNPNLVVILTGSVSSWIEKNILNSTGFVGRISMEIALDELPLCSCNEFFGKEHTKISPYEKFKTLCVTGGVPRYLEEIIPARSSEENIERLCFESGGLLVKEFERIFSDLFYKRSGIYKKIVACLAVGSCTRRQLVEKAGVANSGRLTEYLYGLEAAGFISKDVSWDIKSKKELKIPVYRLKDNYLRFYLKYIQPNLTRIKSGRYKADPRQWAVIFGFQFENLVLSNRNRLLELLYIDPNRVVWDNPYTQRSSERRQGCQVDYLIQTRDQCLYLCEIKFSNDLISPTVIQEVEQKINALSLPLGFSVRPVLIHVNGVTPALLAEEYFSTIVDFSQLLEVKC</sequence>
<dbReference type="InterPro" id="IPR011579">
    <property type="entry name" value="ATPase_dom"/>
</dbReference>
<organism evidence="2 3">
    <name type="scientific">Candidatus Neptunichlamydia vexilliferae</name>
    <dbReference type="NCBI Taxonomy" id="1651774"/>
    <lineage>
        <taxon>Bacteria</taxon>
        <taxon>Pseudomonadati</taxon>
        <taxon>Chlamydiota</taxon>
        <taxon>Chlamydiia</taxon>
        <taxon>Parachlamydiales</taxon>
        <taxon>Simkaniaceae</taxon>
        <taxon>Candidatus Neptunichlamydia</taxon>
    </lineage>
</organism>
<dbReference type="Pfam" id="PF01637">
    <property type="entry name" value="ATPase_2"/>
    <property type="match status" value="1"/>
</dbReference>
<dbReference type="EMBL" id="JAAEJV010000060">
    <property type="protein sequence ID" value="MBF5059993.1"/>
    <property type="molecule type" value="Genomic_DNA"/>
</dbReference>
<feature type="domain" description="ATPase" evidence="1">
    <location>
        <begin position="7"/>
        <end position="215"/>
    </location>
</feature>
<dbReference type="PANTHER" id="PTHR34704:SF1">
    <property type="entry name" value="ATPASE"/>
    <property type="match status" value="1"/>
</dbReference>
<gene>
    <name evidence="2" type="ORF">NEPTK9_001517</name>
</gene>
<evidence type="ECO:0000313" key="3">
    <source>
        <dbReference type="Proteomes" id="UP001194714"/>
    </source>
</evidence>
<proteinExistence type="predicted"/>
<comment type="caution">
    <text evidence="2">The sequence shown here is derived from an EMBL/GenBank/DDBJ whole genome shotgun (WGS) entry which is preliminary data.</text>
</comment>
<evidence type="ECO:0000259" key="1">
    <source>
        <dbReference type="Pfam" id="PF01637"/>
    </source>
</evidence>
<protein>
    <recommendedName>
        <fullName evidence="1">ATPase domain-containing protein</fullName>
    </recommendedName>
</protein>
<dbReference type="InterPro" id="IPR027417">
    <property type="entry name" value="P-loop_NTPase"/>
</dbReference>